<name>A0ACB8U660_9APHY</name>
<evidence type="ECO:0000313" key="1">
    <source>
        <dbReference type="EMBL" id="KAI0089639.1"/>
    </source>
</evidence>
<evidence type="ECO:0000313" key="2">
    <source>
        <dbReference type="Proteomes" id="UP001055072"/>
    </source>
</evidence>
<protein>
    <submittedName>
        <fullName evidence="1">Glycoside hydrolase family 92 protein</fullName>
    </submittedName>
</protein>
<organism evidence="1 2">
    <name type="scientific">Irpex rosettiformis</name>
    <dbReference type="NCBI Taxonomy" id="378272"/>
    <lineage>
        <taxon>Eukaryota</taxon>
        <taxon>Fungi</taxon>
        <taxon>Dikarya</taxon>
        <taxon>Basidiomycota</taxon>
        <taxon>Agaricomycotina</taxon>
        <taxon>Agaricomycetes</taxon>
        <taxon>Polyporales</taxon>
        <taxon>Irpicaceae</taxon>
        <taxon>Irpex</taxon>
    </lineage>
</organism>
<keyword evidence="2" id="KW-1185">Reference proteome</keyword>
<comment type="caution">
    <text evidence="1">The sequence shown here is derived from an EMBL/GenBank/DDBJ whole genome shotgun (WGS) entry which is preliminary data.</text>
</comment>
<gene>
    <name evidence="1" type="ORF">BDY19DRAFT_943518</name>
</gene>
<proteinExistence type="predicted"/>
<sequence>MRALNCGRLIAYIAVCLVAHVEGASTLQSASSSVVSSSASIPASQASQAISSSSVASSSPPTATGSGASVTSPASLVNLFIGTTNGGHVFPGATLPHGIAKVGMDTDSPGNHAGYDADPQFNVTGFSQLHDDGTGGSIPLSLFKVFPFAFCGPDDKFEQCPTSLTGRKVLRKILSDGSPDDFAEPGYFASNLSTGIHVELTTTRRTGLHRYTFPAGTVNPRIMVDITNDGQQSSTDPEMLLNGTTARITGGASFAASFGPGRYRAFTCVDFKGDGFDLDQSRQSGAWLGNSGIQQTTNLQQLYFGFREQLGALLTFSPKAKNSPTSILVRVGVSFISSGQACANAESEIPTFDFDGVRKAAFDEWNELLGRIQVKTTNVKPDIVELFYSSVYRTHISPADYTNENPLWVSTEPYYDSFYCNWDTFRTLYPLMSLHDPVNFARIVRGMINIQQHEGWLPECRGATAQQFIQGGSNGDPILAEFFVKFHEHLSTLNVSSDDLYTALLADAEMQPPNWDIQGRQADVWKTLGYIPSDVWEPSGTNTKQVSRALEYAFNDFGISQVAKILGKSDDATKYAKRAGNFVNNWNPDITVPGNSSIKGMMQPRFLNGTFNFTDPRHCSVNDPLMSFCFLNAVNTDGFYESSPIVYSQFVPQDTAKLIQLQGGNAAFINRLNFIFEQKFFDSTDEPSQQIPFMYHYANRPGLSTQTSRQVIAEFYNTSINGLPGNDDSGAMGSYVAFYLAGLYPVPGTRQLLLSSPFFPEISFFNPIFDKTTTIRSKNFKGNPADGTAGNVFVKSVTVDGKPWKSNCFLDWDAFEQGSAIELELTNDIHVSCGKGADALPPSLSTGGFD</sequence>
<keyword evidence="1" id="KW-0378">Hydrolase</keyword>
<accession>A0ACB8U660</accession>
<reference evidence="1" key="1">
    <citation type="journal article" date="2021" name="Environ. Microbiol.">
        <title>Gene family expansions and transcriptome signatures uncover fungal adaptations to wood decay.</title>
        <authorList>
            <person name="Hage H."/>
            <person name="Miyauchi S."/>
            <person name="Viragh M."/>
            <person name="Drula E."/>
            <person name="Min B."/>
            <person name="Chaduli D."/>
            <person name="Navarro D."/>
            <person name="Favel A."/>
            <person name="Norest M."/>
            <person name="Lesage-Meessen L."/>
            <person name="Balint B."/>
            <person name="Merenyi Z."/>
            <person name="de Eugenio L."/>
            <person name="Morin E."/>
            <person name="Martinez A.T."/>
            <person name="Baldrian P."/>
            <person name="Stursova M."/>
            <person name="Martinez M.J."/>
            <person name="Novotny C."/>
            <person name="Magnuson J.K."/>
            <person name="Spatafora J.W."/>
            <person name="Maurice S."/>
            <person name="Pangilinan J."/>
            <person name="Andreopoulos W."/>
            <person name="LaButti K."/>
            <person name="Hundley H."/>
            <person name="Na H."/>
            <person name="Kuo A."/>
            <person name="Barry K."/>
            <person name="Lipzen A."/>
            <person name="Henrissat B."/>
            <person name="Riley R."/>
            <person name="Ahrendt S."/>
            <person name="Nagy L.G."/>
            <person name="Grigoriev I.V."/>
            <person name="Martin F."/>
            <person name="Rosso M.N."/>
        </authorList>
    </citation>
    <scope>NUCLEOTIDE SEQUENCE</scope>
    <source>
        <strain evidence="1">CBS 384.51</strain>
    </source>
</reference>
<dbReference type="Proteomes" id="UP001055072">
    <property type="component" value="Unassembled WGS sequence"/>
</dbReference>
<dbReference type="EMBL" id="MU274910">
    <property type="protein sequence ID" value="KAI0089639.1"/>
    <property type="molecule type" value="Genomic_DNA"/>
</dbReference>